<evidence type="ECO:0000313" key="1">
    <source>
        <dbReference type="EMBL" id="EAA23189.1"/>
    </source>
</evidence>
<sequence length="123" mass="14694">MNKLIFNYLAYNNQNQNELYFKMNKIINEDNSDDILVVVESGMAQKHYFAYVNKSKLLVKNNIISFEDFLDKIFLSNKKVLGDIKRFFLFYSCLKDDIKKKLNINNYFECIEIAETFLNFFPI</sequence>
<gene>
    <name evidence="1" type="ORF">FNV0210</name>
</gene>
<protein>
    <submittedName>
        <fullName evidence="1">Uncharacterized protein</fullName>
    </submittedName>
</protein>
<accession>Q7P3N7</accession>
<comment type="caution">
    <text evidence="1">The sequence shown here is derived from an EMBL/GenBank/DDBJ whole genome shotgun (WGS) entry which is preliminary data.</text>
</comment>
<dbReference type="Proteomes" id="UP000006454">
    <property type="component" value="Unassembled WGS sequence"/>
</dbReference>
<evidence type="ECO:0000313" key="2">
    <source>
        <dbReference type="Proteomes" id="UP000006454"/>
    </source>
</evidence>
<reference evidence="1 2" key="1">
    <citation type="journal article" date="2003" name="Genome Res.">
        <title>Genome analysis of F. nucleatum sub spp vincentii and its comparison with the genome of F. nucleatum ATCC 25586.</title>
        <authorList>
            <person name="Kapatral V."/>
            <person name="Ivanova N."/>
            <person name="Anderson I."/>
            <person name="Reznik G."/>
            <person name="Bhattacharyya A."/>
            <person name="Gardner W.L."/>
            <person name="Mikhailova N."/>
            <person name="Lapidus A."/>
            <person name="Larsen N."/>
            <person name="D'Souza M."/>
            <person name="Walunas T."/>
            <person name="Haselkorn R."/>
            <person name="Overbeek R."/>
            <person name="Kyrpides N."/>
        </authorList>
    </citation>
    <scope>NUCLEOTIDE SEQUENCE [LARGE SCALE GENOMIC DNA]</scope>
    <source>
        <strain evidence="1 2">ATCC 49256</strain>
    </source>
</reference>
<dbReference type="EMBL" id="AABF01000200">
    <property type="protein sequence ID" value="EAA23189.1"/>
    <property type="molecule type" value="Genomic_DNA"/>
</dbReference>
<organism evidence="1 2">
    <name type="scientific">Fusobacterium vincentii ATCC 49256</name>
    <dbReference type="NCBI Taxonomy" id="209882"/>
    <lineage>
        <taxon>Bacteria</taxon>
        <taxon>Fusobacteriati</taxon>
        <taxon>Fusobacteriota</taxon>
        <taxon>Fusobacteriia</taxon>
        <taxon>Fusobacteriales</taxon>
        <taxon>Fusobacteriaceae</taxon>
        <taxon>Fusobacterium</taxon>
    </lineage>
</organism>
<name>Q7P3N7_FUSVC</name>
<proteinExistence type="predicted"/>
<dbReference type="AlphaFoldDB" id="Q7P3N7"/>